<dbReference type="PANTHER" id="PTHR38439">
    <property type="entry name" value="AURACYANIN-B"/>
    <property type="match status" value="1"/>
</dbReference>
<dbReference type="GO" id="GO:0042597">
    <property type="term" value="C:periplasmic space"/>
    <property type="evidence" value="ECO:0007669"/>
    <property type="project" value="UniProtKB-SubCell"/>
</dbReference>
<keyword evidence="2" id="KW-0479">Metal-binding</keyword>
<dbReference type="InterPro" id="IPR000923">
    <property type="entry name" value="BlueCu_1"/>
</dbReference>
<feature type="chain" id="PRO_5021803413" evidence="5">
    <location>
        <begin position="25"/>
        <end position="170"/>
    </location>
</feature>
<evidence type="ECO:0000256" key="5">
    <source>
        <dbReference type="SAM" id="SignalP"/>
    </source>
</evidence>
<dbReference type="Pfam" id="PF00127">
    <property type="entry name" value="Copper-bind"/>
    <property type="match status" value="1"/>
</dbReference>
<evidence type="ECO:0000313" key="7">
    <source>
        <dbReference type="EMBL" id="TWO70050.1"/>
    </source>
</evidence>
<dbReference type="InterPro" id="IPR033138">
    <property type="entry name" value="Cu_oxidase_CS"/>
</dbReference>
<dbReference type="PANTHER" id="PTHR38439:SF3">
    <property type="entry name" value="COPPER-RESISTANT CUPROPROTEIN COPI"/>
    <property type="match status" value="1"/>
</dbReference>
<dbReference type="CDD" id="cd04211">
    <property type="entry name" value="Cupredoxin_like_2"/>
    <property type="match status" value="1"/>
</dbReference>
<feature type="signal peptide" evidence="5">
    <location>
        <begin position="1"/>
        <end position="24"/>
    </location>
</feature>
<dbReference type="AlphaFoldDB" id="A0A562ZN92"/>
<dbReference type="EMBL" id="VOBQ01000013">
    <property type="protein sequence ID" value="TWO70050.1"/>
    <property type="molecule type" value="Genomic_DNA"/>
</dbReference>
<dbReference type="OrthoDB" id="9816061at2"/>
<gene>
    <name evidence="7" type="ORF">FN976_17065</name>
</gene>
<dbReference type="SUPFAM" id="SSF49503">
    <property type="entry name" value="Cupredoxins"/>
    <property type="match status" value="1"/>
</dbReference>
<evidence type="ECO:0000313" key="8">
    <source>
        <dbReference type="Proteomes" id="UP000318199"/>
    </source>
</evidence>
<comment type="caution">
    <text evidence="7">The sequence shown here is derived from an EMBL/GenBank/DDBJ whole genome shotgun (WGS) entry which is preliminary data.</text>
</comment>
<comment type="subcellular location">
    <subcellularLocation>
        <location evidence="1">Periplasm</location>
    </subcellularLocation>
</comment>
<keyword evidence="5" id="KW-0732">Signal</keyword>
<name>A0A562ZN92_9BURK</name>
<dbReference type="PROSITE" id="PS00079">
    <property type="entry name" value="MULTICOPPER_OXIDASE1"/>
    <property type="match status" value="1"/>
</dbReference>
<protein>
    <submittedName>
        <fullName evidence="7">Plastocyanin</fullName>
    </submittedName>
</protein>
<dbReference type="InterPro" id="IPR050845">
    <property type="entry name" value="Cu-binding_ET"/>
</dbReference>
<dbReference type="GO" id="GO:0005507">
    <property type="term" value="F:copper ion binding"/>
    <property type="evidence" value="ECO:0007669"/>
    <property type="project" value="InterPro"/>
</dbReference>
<evidence type="ECO:0000256" key="2">
    <source>
        <dbReference type="ARBA" id="ARBA00022723"/>
    </source>
</evidence>
<evidence type="ECO:0000256" key="3">
    <source>
        <dbReference type="ARBA" id="ARBA00022764"/>
    </source>
</evidence>
<evidence type="ECO:0000256" key="1">
    <source>
        <dbReference type="ARBA" id="ARBA00004418"/>
    </source>
</evidence>
<accession>A0A562ZN92</accession>
<keyword evidence="4" id="KW-0186">Copper</keyword>
<keyword evidence="8" id="KW-1185">Reference proteome</keyword>
<organism evidence="7 8">
    <name type="scientific">Caenimonas sedimenti</name>
    <dbReference type="NCBI Taxonomy" id="2596921"/>
    <lineage>
        <taxon>Bacteria</taxon>
        <taxon>Pseudomonadati</taxon>
        <taxon>Pseudomonadota</taxon>
        <taxon>Betaproteobacteria</taxon>
        <taxon>Burkholderiales</taxon>
        <taxon>Comamonadaceae</taxon>
        <taxon>Caenimonas</taxon>
    </lineage>
</organism>
<evidence type="ECO:0000256" key="4">
    <source>
        <dbReference type="ARBA" id="ARBA00023008"/>
    </source>
</evidence>
<dbReference type="InterPro" id="IPR008972">
    <property type="entry name" value="Cupredoxin"/>
</dbReference>
<sequence length="170" mass="18258">MKLATHLALSIAIAIASTAGSAFAHEKHDAKKASAAVKKEQKPWGIAGDAKAARRTIEIAMSDDMRFTPSNIEVKQGETVKFVVRNKGKVLHEMVIGDKKTLDEHAALMVKFPGMEHDEPYMAHVAAGKEASLIWTFNKPGNFDFACLIAGHYQAGMVGKIKVSAAGASK</sequence>
<evidence type="ECO:0000259" key="6">
    <source>
        <dbReference type="Pfam" id="PF00127"/>
    </source>
</evidence>
<dbReference type="RefSeq" id="WP_145894246.1">
    <property type="nucleotide sequence ID" value="NZ_VOBQ01000013.1"/>
</dbReference>
<dbReference type="Gene3D" id="2.60.40.420">
    <property type="entry name" value="Cupredoxins - blue copper proteins"/>
    <property type="match status" value="1"/>
</dbReference>
<proteinExistence type="predicted"/>
<feature type="domain" description="Blue (type 1) copper" evidence="6">
    <location>
        <begin position="62"/>
        <end position="163"/>
    </location>
</feature>
<keyword evidence="3" id="KW-0574">Periplasm</keyword>
<dbReference type="GO" id="GO:0009055">
    <property type="term" value="F:electron transfer activity"/>
    <property type="evidence" value="ECO:0007669"/>
    <property type="project" value="InterPro"/>
</dbReference>
<reference evidence="7 8" key="1">
    <citation type="submission" date="2019-07" db="EMBL/GenBank/DDBJ databases">
        <title>Caenimonas sedimenti sp. nov., isolated from activated sludge.</title>
        <authorList>
            <person name="Xu J."/>
        </authorList>
    </citation>
    <scope>NUCLEOTIDE SEQUENCE [LARGE SCALE GENOMIC DNA]</scope>
    <source>
        <strain evidence="7 8">HX-9-20</strain>
    </source>
</reference>
<dbReference type="Proteomes" id="UP000318199">
    <property type="component" value="Unassembled WGS sequence"/>
</dbReference>